<comment type="caution">
    <text evidence="1">The sequence shown here is derived from an EMBL/GenBank/DDBJ whole genome shotgun (WGS) entry which is preliminary data.</text>
</comment>
<evidence type="ECO:0000313" key="2">
    <source>
        <dbReference type="Proteomes" id="UP000193498"/>
    </source>
</evidence>
<name>A0A1Y1YLZ7_9FUNG</name>
<keyword evidence="2" id="KW-1185">Reference proteome</keyword>
<proteinExistence type="predicted"/>
<dbReference type="Proteomes" id="UP000193498">
    <property type="component" value="Unassembled WGS sequence"/>
</dbReference>
<sequence length="115" mass="12873">MTIPSSSNEWQAKCGTLHRSRPSVFSRGGVSKRFGCLSKRSSFADLRLQRKLGTSVNEVSRAHRDNSEFQEAISKLRGAANFEDVLANGFLDETTGVRHDTIRFSLTPPLVRDNY</sequence>
<evidence type="ECO:0000313" key="1">
    <source>
        <dbReference type="EMBL" id="ORX98863.1"/>
    </source>
</evidence>
<accession>A0A1Y1YLZ7</accession>
<dbReference type="EMBL" id="MCFE01000106">
    <property type="protein sequence ID" value="ORX98863.1"/>
    <property type="molecule type" value="Genomic_DNA"/>
</dbReference>
<protein>
    <submittedName>
        <fullName evidence="1">Uncharacterized protein</fullName>
    </submittedName>
</protein>
<reference evidence="1 2" key="1">
    <citation type="submission" date="2016-07" db="EMBL/GenBank/DDBJ databases">
        <title>Pervasive Adenine N6-methylation of Active Genes in Fungi.</title>
        <authorList>
            <consortium name="DOE Joint Genome Institute"/>
            <person name="Mondo S.J."/>
            <person name="Dannebaum R.O."/>
            <person name="Kuo R.C."/>
            <person name="Labutti K."/>
            <person name="Haridas S."/>
            <person name="Kuo A."/>
            <person name="Salamov A."/>
            <person name="Ahrendt S.R."/>
            <person name="Lipzen A."/>
            <person name="Sullivan W."/>
            <person name="Andreopoulos W.B."/>
            <person name="Clum A."/>
            <person name="Lindquist E."/>
            <person name="Daum C."/>
            <person name="Ramamoorthy G.K."/>
            <person name="Gryganskyi A."/>
            <person name="Culley D."/>
            <person name="Magnuson J.K."/>
            <person name="James T.Y."/>
            <person name="O'Malley M.A."/>
            <person name="Stajich J.E."/>
            <person name="Spatafora J.W."/>
            <person name="Visel A."/>
            <person name="Grigoriev I.V."/>
        </authorList>
    </citation>
    <scope>NUCLEOTIDE SEQUENCE [LARGE SCALE GENOMIC DNA]</scope>
    <source>
        <strain evidence="1 2">CBS 931.73</strain>
    </source>
</reference>
<dbReference type="InParanoid" id="A0A1Y1YLZ7"/>
<gene>
    <name evidence="1" type="ORF">K493DRAFT_299720</name>
</gene>
<organism evidence="1 2">
    <name type="scientific">Basidiobolus meristosporus CBS 931.73</name>
    <dbReference type="NCBI Taxonomy" id="1314790"/>
    <lineage>
        <taxon>Eukaryota</taxon>
        <taxon>Fungi</taxon>
        <taxon>Fungi incertae sedis</taxon>
        <taxon>Zoopagomycota</taxon>
        <taxon>Entomophthoromycotina</taxon>
        <taxon>Basidiobolomycetes</taxon>
        <taxon>Basidiobolales</taxon>
        <taxon>Basidiobolaceae</taxon>
        <taxon>Basidiobolus</taxon>
    </lineage>
</organism>
<dbReference type="AlphaFoldDB" id="A0A1Y1YLZ7"/>